<keyword evidence="3" id="KW-1185">Reference proteome</keyword>
<dbReference type="Proteomes" id="UP001444625">
    <property type="component" value="Unassembled WGS sequence"/>
</dbReference>
<evidence type="ECO:0008006" key="4">
    <source>
        <dbReference type="Google" id="ProtNLM"/>
    </source>
</evidence>
<feature type="coiled-coil region" evidence="1">
    <location>
        <begin position="30"/>
        <end position="57"/>
    </location>
</feature>
<gene>
    <name evidence="2" type="ORF">ABC228_00970</name>
</gene>
<accession>A0ABU9XCH3</accession>
<evidence type="ECO:0000313" key="3">
    <source>
        <dbReference type="Proteomes" id="UP001444625"/>
    </source>
</evidence>
<dbReference type="EMBL" id="JBDIML010000001">
    <property type="protein sequence ID" value="MEN2765745.1"/>
    <property type="molecule type" value="Genomic_DNA"/>
</dbReference>
<reference evidence="2 3" key="1">
    <citation type="submission" date="2024-05" db="EMBL/GenBank/DDBJ databases">
        <authorList>
            <person name="Haq I."/>
            <person name="Ullah Z."/>
            <person name="Ahmad R."/>
            <person name="Li M."/>
            <person name="Tong Y."/>
        </authorList>
    </citation>
    <scope>NUCLEOTIDE SEQUENCE [LARGE SCALE GENOMIC DNA]</scope>
    <source>
        <strain evidence="2 3">16A2E</strain>
    </source>
</reference>
<organism evidence="2 3">
    <name type="scientific">Ornithinibacillus xuwenensis</name>
    <dbReference type="NCBI Taxonomy" id="3144668"/>
    <lineage>
        <taxon>Bacteria</taxon>
        <taxon>Bacillati</taxon>
        <taxon>Bacillota</taxon>
        <taxon>Bacilli</taxon>
        <taxon>Bacillales</taxon>
        <taxon>Bacillaceae</taxon>
        <taxon>Ornithinibacillus</taxon>
    </lineage>
</organism>
<sequence>MSKEKFEEIKERYMEREYDYALKSMDIDYLIQQSEEKIQLEKRVEELEKNLDHGAKVAVKTAEKLHYVKEENQRYKQALEEIAYKQYNVEPKRVVVKLRSTAIQALQGGNNNE</sequence>
<evidence type="ECO:0000313" key="2">
    <source>
        <dbReference type="EMBL" id="MEN2765745.1"/>
    </source>
</evidence>
<protein>
    <recommendedName>
        <fullName evidence="4">Phage protein</fullName>
    </recommendedName>
</protein>
<dbReference type="RefSeq" id="WP_345823219.1">
    <property type="nucleotide sequence ID" value="NZ_JBDIML010000001.1"/>
</dbReference>
<keyword evidence="1" id="KW-0175">Coiled coil</keyword>
<proteinExistence type="predicted"/>
<evidence type="ECO:0000256" key="1">
    <source>
        <dbReference type="SAM" id="Coils"/>
    </source>
</evidence>
<name>A0ABU9XCH3_9BACI</name>
<comment type="caution">
    <text evidence="2">The sequence shown here is derived from an EMBL/GenBank/DDBJ whole genome shotgun (WGS) entry which is preliminary data.</text>
</comment>